<feature type="domain" description="VASt" evidence="5">
    <location>
        <begin position="136"/>
        <end position="308"/>
    </location>
</feature>
<keyword evidence="4" id="KW-0812">Transmembrane</keyword>
<organism evidence="6 7">
    <name type="scientific">Batrachochytrium salamandrivorans</name>
    <dbReference type="NCBI Taxonomy" id="1357716"/>
    <lineage>
        <taxon>Eukaryota</taxon>
        <taxon>Fungi</taxon>
        <taxon>Fungi incertae sedis</taxon>
        <taxon>Chytridiomycota</taxon>
        <taxon>Chytridiomycota incertae sedis</taxon>
        <taxon>Chytridiomycetes</taxon>
        <taxon>Rhizophydiales</taxon>
        <taxon>Rhizophydiales incertae sedis</taxon>
        <taxon>Batrachochytrium</taxon>
    </lineage>
</organism>
<dbReference type="EMBL" id="JAFCIX010000580">
    <property type="protein sequence ID" value="KAH6585620.1"/>
    <property type="molecule type" value="Genomic_DNA"/>
</dbReference>
<gene>
    <name evidence="6" type="ORF">BASA50_001228</name>
</gene>
<keyword evidence="7" id="KW-1185">Reference proteome</keyword>
<feature type="region of interest" description="Disordered" evidence="3">
    <location>
        <begin position="90"/>
        <end position="125"/>
    </location>
</feature>
<feature type="transmembrane region" description="Helical" evidence="4">
    <location>
        <begin position="656"/>
        <end position="675"/>
    </location>
</feature>
<feature type="region of interest" description="Disordered" evidence="3">
    <location>
        <begin position="349"/>
        <end position="370"/>
    </location>
</feature>
<proteinExistence type="predicted"/>
<evidence type="ECO:0000256" key="3">
    <source>
        <dbReference type="SAM" id="MobiDB-lite"/>
    </source>
</evidence>
<dbReference type="InterPro" id="IPR051482">
    <property type="entry name" value="Cholesterol_transport"/>
</dbReference>
<keyword evidence="4" id="KW-1133">Transmembrane helix</keyword>
<sequence>MTALLIDSAAGLPQSASIHIPSERYSSSSALSYHTGVHALEPRTDQSTSRLSDIPKIAGQQASANYTPAPLGKSTTQDLQALCGRRSYNVQPEKHQNPPSRFSSTPPQSEELGVENSKESPTDSQTTCVCGVMNHDGRLMLDVVFEASLACVVGALFSDLGPQIYMNAMINQGAQDISSEQWSEPNNVNLPRRRHLSYTTETKQSLLGSTLTHATEKQTILQSGSGGYVFETVTKTPNVPYGSVFSIYQQLCISQNSDGQARLQIHSRVNFSRWIVLQESIRSSSFLALDEFVKILQRMILLHIEKYPENSASQVYRRVLSITDVTSPVRQLPSSECDQVVLLRNNQQNLRNRPHGPRSCMPGGASQNTVPSSMRYIEQTPYGMRIPTSPKSLSPPTNRIPAIHPHQKYSAALFKPLEKNRAIDAQVHTIQTSKEDENLVLTPSISPANIASSKSPPKTLFQDKGQSILPHLSHEPAKSVNTLATSRSREIALWDGSDWVQVVLAVDPTTHPDTPPRFITKVLTTRDGPPRLARVRQFSNTDSSQSLQSRNCNHVNSGQTLSSTTHVSIFDPVLEWVHMQAIPGDWYRNLNSSHECCSCRENIIASQDVYNFIMVELVKQFFVPVVIRTIGISGVVNLLGVCLNLVFLGLVSLTDFVIWVLAPFQTSFVLTFHVISAMLSHSNLFQLTWPFTLTLYLLSNDVFTLNVQGQLVRSQHWFWSRRTKQLYRNRYWLTPQVRPKTVKQRHSFALMETLRTCGDSASLQKYVTRQLLDTSGFFKDPSFDQSRAHGTRYLMLARMDALWTARKAIQIGYIITGHRIQSGLVSAIQKSRLRLLGRALDPGVENVYTWLRGGVLNGEADLDQLLVGWVLWSINLWGTRHDNRALAARLADFPAGSVPAVSIHIVANTTGIALWKLAN</sequence>
<dbReference type="PANTHER" id="PTHR23319">
    <property type="entry name" value="GRAM DOMAIN CONTAINING 1B, ISOFORM E"/>
    <property type="match status" value="1"/>
</dbReference>
<dbReference type="InterPro" id="IPR031968">
    <property type="entry name" value="VASt"/>
</dbReference>
<evidence type="ECO:0000256" key="2">
    <source>
        <dbReference type="ARBA" id="ARBA00023136"/>
    </source>
</evidence>
<name>A0ABQ8ES67_9FUNG</name>
<feature type="transmembrane region" description="Helical" evidence="4">
    <location>
        <begin position="621"/>
        <end position="649"/>
    </location>
</feature>
<evidence type="ECO:0000259" key="5">
    <source>
        <dbReference type="PROSITE" id="PS51778"/>
    </source>
</evidence>
<accession>A0ABQ8ES67</accession>
<dbReference type="Pfam" id="PF16016">
    <property type="entry name" value="VASt"/>
    <property type="match status" value="1"/>
</dbReference>
<dbReference type="Proteomes" id="UP001648503">
    <property type="component" value="Unassembled WGS sequence"/>
</dbReference>
<evidence type="ECO:0000313" key="7">
    <source>
        <dbReference type="Proteomes" id="UP001648503"/>
    </source>
</evidence>
<comment type="subcellular location">
    <subcellularLocation>
        <location evidence="1">Membrane</location>
    </subcellularLocation>
</comment>
<evidence type="ECO:0000256" key="1">
    <source>
        <dbReference type="ARBA" id="ARBA00004370"/>
    </source>
</evidence>
<reference evidence="6 7" key="1">
    <citation type="submission" date="2021-02" db="EMBL/GenBank/DDBJ databases">
        <title>Variation within the Batrachochytrium salamandrivorans European outbreak.</title>
        <authorList>
            <person name="Kelly M."/>
            <person name="Pasmans F."/>
            <person name="Shea T.P."/>
            <person name="Munoz J.F."/>
            <person name="Carranza S."/>
            <person name="Cuomo C.A."/>
            <person name="Martel A."/>
        </authorList>
    </citation>
    <scope>NUCLEOTIDE SEQUENCE [LARGE SCALE GENOMIC DNA]</scope>
    <source>
        <strain evidence="6 7">AMFP18/2</strain>
    </source>
</reference>
<dbReference type="PANTHER" id="PTHR23319:SF4">
    <property type="entry name" value="GRAM DOMAIN CONTAINING 1B, ISOFORM E"/>
    <property type="match status" value="1"/>
</dbReference>
<evidence type="ECO:0000313" key="6">
    <source>
        <dbReference type="EMBL" id="KAH6585620.1"/>
    </source>
</evidence>
<dbReference type="PROSITE" id="PS51778">
    <property type="entry name" value="VAST"/>
    <property type="match status" value="1"/>
</dbReference>
<feature type="compositionally biased region" description="Polar residues" evidence="3">
    <location>
        <begin position="97"/>
        <end position="108"/>
    </location>
</feature>
<protein>
    <recommendedName>
        <fullName evidence="5">VASt domain-containing protein</fullName>
    </recommendedName>
</protein>
<evidence type="ECO:0000256" key="4">
    <source>
        <dbReference type="SAM" id="Phobius"/>
    </source>
</evidence>
<keyword evidence="2 4" id="KW-0472">Membrane</keyword>
<comment type="caution">
    <text evidence="6">The sequence shown here is derived from an EMBL/GenBank/DDBJ whole genome shotgun (WGS) entry which is preliminary data.</text>
</comment>